<sequence>MSVVESMEDFVNDFHTSLRENVLNVVPVDSTSRSSVEEVFNGFNNPFSDFNTDTKWRKYFSEKWGVVEPIEIHLGVRYDSRRNKISGMYEQTTVNDTFIYIPLLKTLEFIFRNDKVCNLIQEERQSDMYCDFCDGQYYKKHPLYSIFGTISQITGDNLGLNSILGYVESFSAKHYCRLCLTDKVLAQEVFSEDDPRMILRNRNLNEEHYKYLADNPNENSCYGVKRNSILNTLTYFNVSDNFVLDIMHDILEGVAQYEVKLLFEYMSCNLISGDSIPQRLYAFNYGFLERNNRPTKVNLQQAGNNIGLNASQTWCLIKNIPLIFGDVVPVGDKHWHLMLLLLHIVNIIFSPCISEGMIIFLKHLIKEHHQLFKDLYPRNLIPKHHLMIHYPECIRQIGPLIHVWTMRYEAKHRFFKKNLKNFKNLTKSLAKKHQLAIAYHWESCTIRGIESGPVSNELLSDLENSDFISEQLQIDISSEVMVTPWVKCQGIEYRSGLVVFLEFVDDAPVFGKIVKIFIKDGIYFLVSCMESEFIEHLHAFSVVEQEHCLVLKKPEELMYYKPFDLQMSYGNDHLFYIVVDCYL</sequence>
<accession>A0A6P6JPL3</accession>
<dbReference type="PANTHER" id="PTHR31912">
    <property type="entry name" value="IP13529P"/>
    <property type="match status" value="1"/>
</dbReference>
<protein>
    <submittedName>
        <fullName evidence="2">Uncharacterized protein LOC113045572 isoform X1</fullName>
    </submittedName>
    <submittedName>
        <fullName evidence="3">Uncharacterized protein LOC113045572 isoform X2</fullName>
    </submittedName>
</protein>
<dbReference type="GeneID" id="113045572"/>
<evidence type="ECO:0000313" key="3">
    <source>
        <dbReference type="RefSeq" id="XP_026061789.1"/>
    </source>
</evidence>
<dbReference type="RefSeq" id="XP_026061789.1">
    <property type="nucleotide sequence ID" value="XM_026206004.1"/>
</dbReference>
<dbReference type="Proteomes" id="UP000515129">
    <property type="component" value="Chromosome 27"/>
</dbReference>
<reference evidence="2 3" key="1">
    <citation type="submission" date="2025-04" db="UniProtKB">
        <authorList>
            <consortium name="RefSeq"/>
        </authorList>
    </citation>
    <scope>IDENTIFICATION</scope>
    <source>
        <strain evidence="2 3">Wakin</strain>
        <tissue evidence="2 3">Muscle</tissue>
    </source>
</reference>
<organism evidence="1 3">
    <name type="scientific">Carassius auratus</name>
    <name type="common">Goldfish</name>
    <dbReference type="NCBI Taxonomy" id="7957"/>
    <lineage>
        <taxon>Eukaryota</taxon>
        <taxon>Metazoa</taxon>
        <taxon>Chordata</taxon>
        <taxon>Craniata</taxon>
        <taxon>Vertebrata</taxon>
        <taxon>Euteleostomi</taxon>
        <taxon>Actinopterygii</taxon>
        <taxon>Neopterygii</taxon>
        <taxon>Teleostei</taxon>
        <taxon>Ostariophysi</taxon>
        <taxon>Cypriniformes</taxon>
        <taxon>Cyprinidae</taxon>
        <taxon>Cyprininae</taxon>
        <taxon>Carassius</taxon>
    </lineage>
</organism>
<dbReference type="RefSeq" id="XP_026061788.1">
    <property type="nucleotide sequence ID" value="XM_026206003.1"/>
</dbReference>
<evidence type="ECO:0000313" key="2">
    <source>
        <dbReference type="RefSeq" id="XP_026061788.1"/>
    </source>
</evidence>
<dbReference type="OrthoDB" id="10034966at2759"/>
<evidence type="ECO:0000313" key="1">
    <source>
        <dbReference type="Proteomes" id="UP000515129"/>
    </source>
</evidence>
<keyword evidence="1" id="KW-1185">Reference proteome</keyword>
<name>A0A6P6JPL3_CARAU</name>
<proteinExistence type="predicted"/>
<dbReference type="KEGG" id="caua:113045572"/>
<dbReference type="PANTHER" id="PTHR31912:SF34">
    <property type="entry name" value="NOTOCHORD-RELATED PROTEIN"/>
    <property type="match status" value="1"/>
</dbReference>
<dbReference type="AlphaFoldDB" id="A0A6P6JPL3"/>
<gene>
    <name evidence="2 3" type="primary">LOC113045572</name>
</gene>